<protein>
    <submittedName>
        <fullName evidence="5">RNA polymerase sigma-70 factor, ECF subfamily</fullName>
    </submittedName>
</protein>
<dbReference type="SUPFAM" id="SSF88946">
    <property type="entry name" value="Sigma2 domain of RNA polymerase sigma factors"/>
    <property type="match status" value="1"/>
</dbReference>
<dbReference type="AlphaFoldDB" id="A0A1C4CLW6"/>
<dbReference type="Proteomes" id="UP000242818">
    <property type="component" value="Unassembled WGS sequence"/>
</dbReference>
<evidence type="ECO:0000256" key="2">
    <source>
        <dbReference type="ARBA" id="ARBA00023082"/>
    </source>
</evidence>
<evidence type="ECO:0000259" key="4">
    <source>
        <dbReference type="Pfam" id="PF04542"/>
    </source>
</evidence>
<dbReference type="RefSeq" id="WP_089710862.1">
    <property type="nucleotide sequence ID" value="NZ_FMAR01000004.1"/>
</dbReference>
<keyword evidence="2" id="KW-0731">Sigma factor</keyword>
<evidence type="ECO:0000313" key="5">
    <source>
        <dbReference type="EMBL" id="SCC20033.1"/>
    </source>
</evidence>
<dbReference type="Gene3D" id="1.10.1740.10">
    <property type="match status" value="1"/>
</dbReference>
<dbReference type="PANTHER" id="PTHR43133">
    <property type="entry name" value="RNA POLYMERASE ECF-TYPE SIGMA FACTO"/>
    <property type="match status" value="1"/>
</dbReference>
<name>A0A1C4CLW6_9BACT</name>
<reference evidence="5 6" key="1">
    <citation type="submission" date="2016-08" db="EMBL/GenBank/DDBJ databases">
        <authorList>
            <person name="Seilhamer J.J."/>
        </authorList>
    </citation>
    <scope>NUCLEOTIDE SEQUENCE [LARGE SCALE GENOMIC DNA]</scope>
    <source>
        <strain evidence="5 6">A37T2</strain>
    </source>
</reference>
<gene>
    <name evidence="5" type="ORF">GA0116948_104191</name>
</gene>
<dbReference type="InterPro" id="IPR007627">
    <property type="entry name" value="RNA_pol_sigma70_r2"/>
</dbReference>
<dbReference type="InterPro" id="IPR013325">
    <property type="entry name" value="RNA_pol_sigma_r2"/>
</dbReference>
<evidence type="ECO:0000256" key="3">
    <source>
        <dbReference type="ARBA" id="ARBA00023163"/>
    </source>
</evidence>
<keyword evidence="3" id="KW-0804">Transcription</keyword>
<organism evidence="5 6">
    <name type="scientific">Chitinophaga costaii</name>
    <dbReference type="NCBI Taxonomy" id="1335309"/>
    <lineage>
        <taxon>Bacteria</taxon>
        <taxon>Pseudomonadati</taxon>
        <taxon>Bacteroidota</taxon>
        <taxon>Chitinophagia</taxon>
        <taxon>Chitinophagales</taxon>
        <taxon>Chitinophagaceae</taxon>
        <taxon>Chitinophaga</taxon>
    </lineage>
</organism>
<dbReference type="OrthoDB" id="799938at2"/>
<dbReference type="InterPro" id="IPR039425">
    <property type="entry name" value="RNA_pol_sigma-70-like"/>
</dbReference>
<accession>A0A1C4CLW6</accession>
<dbReference type="EMBL" id="FMAR01000004">
    <property type="protein sequence ID" value="SCC20033.1"/>
    <property type="molecule type" value="Genomic_DNA"/>
</dbReference>
<evidence type="ECO:0000313" key="6">
    <source>
        <dbReference type="Proteomes" id="UP000242818"/>
    </source>
</evidence>
<evidence type="ECO:0000256" key="1">
    <source>
        <dbReference type="ARBA" id="ARBA00023015"/>
    </source>
</evidence>
<sequence length="110" mass="12895">MENSNTHHDRDLLLRIANGDEKAFAQFVALYADRLYTFIFRITNNLGESEELVQDIFIQLWQTRETLPAVQNPGAFLYVLSKNRASNALKRLINERNKQARWQIQDLRST</sequence>
<proteinExistence type="predicted"/>
<dbReference type="GO" id="GO:0006352">
    <property type="term" value="P:DNA-templated transcription initiation"/>
    <property type="evidence" value="ECO:0007669"/>
    <property type="project" value="InterPro"/>
</dbReference>
<dbReference type="PANTHER" id="PTHR43133:SF46">
    <property type="entry name" value="RNA POLYMERASE SIGMA-70 FACTOR ECF SUBFAMILY"/>
    <property type="match status" value="1"/>
</dbReference>
<dbReference type="GO" id="GO:0016987">
    <property type="term" value="F:sigma factor activity"/>
    <property type="evidence" value="ECO:0007669"/>
    <property type="project" value="UniProtKB-KW"/>
</dbReference>
<keyword evidence="1" id="KW-0805">Transcription regulation</keyword>
<dbReference type="Pfam" id="PF04542">
    <property type="entry name" value="Sigma70_r2"/>
    <property type="match status" value="1"/>
</dbReference>
<dbReference type="STRING" id="1335309.GA0116948_104191"/>
<feature type="domain" description="RNA polymerase sigma-70 region 2" evidence="4">
    <location>
        <begin position="28"/>
        <end position="91"/>
    </location>
</feature>
<keyword evidence="6" id="KW-1185">Reference proteome</keyword>